<gene>
    <name evidence="1" type="ORF">NAPIS_ORF02325</name>
</gene>
<evidence type="ECO:0000313" key="1">
    <source>
        <dbReference type="EMBL" id="EQB60097.1"/>
    </source>
</evidence>
<sequence length="204" mass="24204">MISLKNSVEYFIFYIHISYVISSNISSSPDNLNCFDFNDNGKGCFINYHCNFCNTDNLYYTNPGNYYVTNNGEIFYYYTPINNLFYNKYDNIFSKNNKATNSRHNITNKNKTYSKSKYISVKERSHQKNLDSNNSKFADNMDDCLDELKLESIDFLEMSSCQELQDDSNNNKIITYDASNYLHNFNNLDLFRDFCPYYVNWQNY</sequence>
<keyword evidence="2" id="KW-1185">Reference proteome</keyword>
<dbReference type="EMBL" id="KE647331">
    <property type="protein sequence ID" value="EQB60097.1"/>
    <property type="molecule type" value="Genomic_DNA"/>
</dbReference>
<proteinExistence type="predicted"/>
<reference evidence="1 2" key="1">
    <citation type="journal article" date="2013" name="BMC Genomics">
        <title>Genome sequencing and comparative genomics of honey bee microsporidia, Nosema apis reveal novel insights into host-parasite interactions.</title>
        <authorList>
            <person name="Chen Yp."/>
            <person name="Pettis J.S."/>
            <person name="Zhao Y."/>
            <person name="Liu X."/>
            <person name="Tallon L.J."/>
            <person name="Sadzewicz L.D."/>
            <person name="Li R."/>
            <person name="Zheng H."/>
            <person name="Huang S."/>
            <person name="Zhang X."/>
            <person name="Hamilton M.C."/>
            <person name="Pernal S.F."/>
            <person name="Melathopoulos A.P."/>
            <person name="Yan X."/>
            <person name="Evans J.D."/>
        </authorList>
    </citation>
    <scope>NUCLEOTIDE SEQUENCE [LARGE SCALE GENOMIC DNA]</scope>
    <source>
        <strain evidence="1 2">BRL 01</strain>
    </source>
</reference>
<name>T0KXI1_9MICR</name>
<evidence type="ECO:0000313" key="2">
    <source>
        <dbReference type="Proteomes" id="UP000053780"/>
    </source>
</evidence>
<dbReference type="AlphaFoldDB" id="T0KXI1"/>
<accession>T0KXI1</accession>
<protein>
    <submittedName>
        <fullName evidence="1">Uncharacterized protein</fullName>
    </submittedName>
</protein>
<organism evidence="1 2">
    <name type="scientific">Vairimorpha apis BRL 01</name>
    <dbReference type="NCBI Taxonomy" id="1037528"/>
    <lineage>
        <taxon>Eukaryota</taxon>
        <taxon>Fungi</taxon>
        <taxon>Fungi incertae sedis</taxon>
        <taxon>Microsporidia</taxon>
        <taxon>Nosematidae</taxon>
        <taxon>Vairimorpha</taxon>
    </lineage>
</organism>
<dbReference type="VEuPathDB" id="MicrosporidiaDB:NAPIS_ORF02325"/>
<dbReference type="HOGENOM" id="CLU_1343604_0_0_1"/>
<dbReference type="Proteomes" id="UP000053780">
    <property type="component" value="Unassembled WGS sequence"/>
</dbReference>